<comment type="caution">
    <text evidence="1">The sequence shown here is derived from an EMBL/GenBank/DDBJ whole genome shotgun (WGS) entry which is preliminary data.</text>
</comment>
<organism evidence="1 2">
    <name type="scientific">Compostibacter hankyongensis</name>
    <dbReference type="NCBI Taxonomy" id="1007089"/>
    <lineage>
        <taxon>Bacteria</taxon>
        <taxon>Pseudomonadati</taxon>
        <taxon>Bacteroidota</taxon>
        <taxon>Chitinophagia</taxon>
        <taxon>Chitinophagales</taxon>
        <taxon>Chitinophagaceae</taxon>
        <taxon>Compostibacter</taxon>
    </lineage>
</organism>
<dbReference type="Gene3D" id="3.30.420.310">
    <property type="entry name" value="2-keto-3-deoxy-galactonokinase, C-terminal domain"/>
    <property type="match status" value="1"/>
</dbReference>
<dbReference type="EMBL" id="BAABFN010000006">
    <property type="protein sequence ID" value="GAA4315155.1"/>
    <property type="molecule type" value="Genomic_DNA"/>
</dbReference>
<sequence>MAHSFFISIDWGTTNFRLRLAELPELHVRETITAPVGVRDIYQQWQQEGGDRETFFLSFLTQQAARLKTPCPANIPFVISGMASSNIGIRELPYAPLPFTLNGAGLSVVPLQHTLFPQEIYLISGVSTTADVMRGEEVQLIGLAGTEETAGDAIYILPGTHSKHIFCRNGAVSHFTTFMTGELFETITKHTLLSRSVAVPEDGVQGTPAFDEGVKDSRTGGSILQTLFGIRARQLLGSRTVWENYSYLSGLLIGEEIRTLQRHDTGKIWLCAGGALQAPYARALELCGFSGRAEIIPPSAAEAAVVRGQARIMQQRSIF</sequence>
<protein>
    <submittedName>
        <fullName evidence="1">2-dehydro-3-deoxygalactonokinase</fullName>
    </submittedName>
</protein>
<reference evidence="2" key="1">
    <citation type="journal article" date="2019" name="Int. J. Syst. Evol. Microbiol.">
        <title>The Global Catalogue of Microorganisms (GCM) 10K type strain sequencing project: providing services to taxonomists for standard genome sequencing and annotation.</title>
        <authorList>
            <consortium name="The Broad Institute Genomics Platform"/>
            <consortium name="The Broad Institute Genome Sequencing Center for Infectious Disease"/>
            <person name="Wu L."/>
            <person name="Ma J."/>
        </authorList>
    </citation>
    <scope>NUCLEOTIDE SEQUENCE [LARGE SCALE GENOMIC DNA]</scope>
    <source>
        <strain evidence="2">JCM 17664</strain>
    </source>
</reference>
<dbReference type="InterPro" id="IPR042257">
    <property type="entry name" value="DGOK_C"/>
</dbReference>
<evidence type="ECO:0000313" key="2">
    <source>
        <dbReference type="Proteomes" id="UP001501207"/>
    </source>
</evidence>
<proteinExistence type="predicted"/>
<gene>
    <name evidence="1" type="ORF">GCM10023143_26360</name>
</gene>
<dbReference type="RefSeq" id="WP_344980063.1">
    <property type="nucleotide sequence ID" value="NZ_BAABFN010000006.1"/>
</dbReference>
<name>A0ABP8G1J1_9BACT</name>
<dbReference type="InterPro" id="IPR042258">
    <property type="entry name" value="DGOK_N"/>
</dbReference>
<dbReference type="CDD" id="cd24012">
    <property type="entry name" value="ASKHA_NBD_KDGal-kinase"/>
    <property type="match status" value="1"/>
</dbReference>
<dbReference type="Gene3D" id="3.30.420.300">
    <property type="entry name" value="2-keto-3-deoxy-galactonokinase, substrate binding domain"/>
    <property type="match status" value="1"/>
</dbReference>
<dbReference type="Proteomes" id="UP001501207">
    <property type="component" value="Unassembled WGS sequence"/>
</dbReference>
<dbReference type="InterPro" id="IPR007729">
    <property type="entry name" value="DGOK"/>
</dbReference>
<dbReference type="Pfam" id="PF05035">
    <property type="entry name" value="DGOK"/>
    <property type="match status" value="1"/>
</dbReference>
<keyword evidence="2" id="KW-1185">Reference proteome</keyword>
<accession>A0ABP8G1J1</accession>
<evidence type="ECO:0000313" key="1">
    <source>
        <dbReference type="EMBL" id="GAA4315155.1"/>
    </source>
</evidence>